<dbReference type="Proteomes" id="UP000006666">
    <property type="component" value="Chromosome"/>
</dbReference>
<dbReference type="InterPro" id="IPR021196">
    <property type="entry name" value="PdxT/SNO_CS"/>
</dbReference>
<dbReference type="PROSITE" id="PS01236">
    <property type="entry name" value="PDXT_SNO_1"/>
    <property type="match status" value="1"/>
</dbReference>
<feature type="active site" description="Nucleophile" evidence="10 11">
    <location>
        <position position="81"/>
    </location>
</feature>
<evidence type="ECO:0000313" key="14">
    <source>
        <dbReference type="Proteomes" id="UP000006666"/>
    </source>
</evidence>
<evidence type="ECO:0000256" key="10">
    <source>
        <dbReference type="HAMAP-Rule" id="MF_01615"/>
    </source>
</evidence>
<dbReference type="KEGG" id="kse:Ksed_15360"/>
<name>C7NI49_KYTSD</name>
<dbReference type="GO" id="GO:0006543">
    <property type="term" value="P:L-glutamine catabolic process"/>
    <property type="evidence" value="ECO:0007669"/>
    <property type="project" value="UniProtKB-UniRule"/>
</dbReference>
<comment type="function">
    <text evidence="8 10">Catalyzes the hydrolysis of glutamine to glutamate and ammonia as part of the biosynthesis of pyridoxal 5'-phosphate. The resulting ammonia molecule is channeled to the active site of PdxS.</text>
</comment>
<keyword evidence="4 10" id="KW-0315">Glutamine amidotransferase</keyword>
<evidence type="ECO:0000256" key="1">
    <source>
        <dbReference type="ARBA" id="ARBA00008345"/>
    </source>
</evidence>
<evidence type="ECO:0000256" key="7">
    <source>
        <dbReference type="ARBA" id="ARBA00049534"/>
    </source>
</evidence>
<dbReference type="FunFam" id="3.40.50.880:FF:000010">
    <property type="entry name" value="uncharacterized protein LOC100176842 isoform X2"/>
    <property type="match status" value="1"/>
</dbReference>
<dbReference type="PROSITE" id="PS51130">
    <property type="entry name" value="PDXT_SNO_2"/>
    <property type="match status" value="1"/>
</dbReference>
<dbReference type="SUPFAM" id="SSF52317">
    <property type="entry name" value="Class I glutamine amidotransferase-like"/>
    <property type="match status" value="1"/>
</dbReference>
<dbReference type="RefSeq" id="WP_015779501.1">
    <property type="nucleotide sequence ID" value="NC_013169.1"/>
</dbReference>
<dbReference type="EC" id="4.3.3.6" evidence="10"/>
<dbReference type="HAMAP" id="MF_01615">
    <property type="entry name" value="PdxT"/>
    <property type="match status" value="1"/>
</dbReference>
<sequence>MTTPLIGVLAVQGDVREHVEALEARGASTLRLRRPEEVDRIDGLVVPGGESTVMDKLCRLFGLVAPLRDRIADGLPVYGSCAGMIMLADGVLDGHRDQQTLGGIDMTVRRNAFGRQVDSFETDLSMPVLGEDADPVTAVFIRAPWVEQVGDRVEVLARVPHRAVAGDAAKEAAADRIVAVRQGNLLATSFHPEVTGDRRVHELFVQMVRSAA</sequence>
<evidence type="ECO:0000256" key="5">
    <source>
        <dbReference type="ARBA" id="ARBA00023239"/>
    </source>
</evidence>
<dbReference type="STRING" id="478801.Ksed_15360"/>
<accession>C7NI49</accession>
<evidence type="ECO:0000256" key="9">
    <source>
        <dbReference type="ARBA" id="ARBA00064749"/>
    </source>
</evidence>
<dbReference type="InterPro" id="IPR002161">
    <property type="entry name" value="PdxT/SNO"/>
</dbReference>
<reference evidence="13 14" key="1">
    <citation type="journal article" date="2009" name="Stand. Genomic Sci.">
        <title>Complete genome sequence of Kytococcus sedentarius type strain (541).</title>
        <authorList>
            <person name="Sims D."/>
            <person name="Brettin T."/>
            <person name="Detter J.C."/>
            <person name="Han C."/>
            <person name="Lapidus A."/>
            <person name="Copeland A."/>
            <person name="Glavina Del Rio T."/>
            <person name="Nolan M."/>
            <person name="Chen F."/>
            <person name="Lucas S."/>
            <person name="Tice H."/>
            <person name="Cheng J.F."/>
            <person name="Bruce D."/>
            <person name="Goodwin L."/>
            <person name="Pitluck S."/>
            <person name="Ovchinnikova G."/>
            <person name="Pati A."/>
            <person name="Ivanova N."/>
            <person name="Mavrommatis K."/>
            <person name="Chen A."/>
            <person name="Palaniappan K."/>
            <person name="D'haeseleer P."/>
            <person name="Chain P."/>
            <person name="Bristow J."/>
            <person name="Eisen J.A."/>
            <person name="Markowitz V."/>
            <person name="Hugenholtz P."/>
            <person name="Schneider S."/>
            <person name="Goker M."/>
            <person name="Pukall R."/>
            <person name="Kyrpides N.C."/>
            <person name="Klenk H.P."/>
        </authorList>
    </citation>
    <scope>NUCLEOTIDE SEQUENCE [LARGE SCALE GENOMIC DNA]</scope>
    <source>
        <strain evidence="14">ATCC 14392 / DSM 20547 / JCM 11482 / CCUG 33030 / NBRC 15357 / NCTC 11040 / CCM 314 / 541</strain>
    </source>
</reference>
<dbReference type="EC" id="3.5.1.2" evidence="10"/>
<comment type="pathway">
    <text evidence="10">Cofactor biosynthesis; pyridoxal 5'-phosphate biosynthesis.</text>
</comment>
<keyword evidence="2 10" id="KW-0378">Hydrolase</keyword>
<organism evidence="13 14">
    <name type="scientific">Kytococcus sedentarius (strain ATCC 14392 / DSM 20547 / JCM 11482 / CCUG 33030 / NBRC 15357 / NCTC 11040 / CCM 314 / 541)</name>
    <name type="common">Micrococcus sedentarius</name>
    <dbReference type="NCBI Taxonomy" id="478801"/>
    <lineage>
        <taxon>Bacteria</taxon>
        <taxon>Bacillati</taxon>
        <taxon>Actinomycetota</taxon>
        <taxon>Actinomycetes</taxon>
        <taxon>Micrococcales</taxon>
        <taxon>Kytococcaceae</taxon>
        <taxon>Kytococcus</taxon>
    </lineage>
</organism>
<dbReference type="GO" id="GO:0004359">
    <property type="term" value="F:glutaminase activity"/>
    <property type="evidence" value="ECO:0007669"/>
    <property type="project" value="UniProtKB-UniRule"/>
</dbReference>
<dbReference type="AlphaFoldDB" id="C7NI49"/>
<dbReference type="MEROPS" id="C26.A32"/>
<dbReference type="PROSITE" id="PS51273">
    <property type="entry name" value="GATASE_TYPE_1"/>
    <property type="match status" value="1"/>
</dbReference>
<dbReference type="Gene3D" id="3.40.50.880">
    <property type="match status" value="1"/>
</dbReference>
<feature type="active site" description="Charge relay system" evidence="10 11">
    <location>
        <position position="191"/>
    </location>
</feature>
<dbReference type="CDD" id="cd01749">
    <property type="entry name" value="GATase1_PB"/>
    <property type="match status" value="1"/>
</dbReference>
<proteinExistence type="inferred from homology"/>
<feature type="binding site" evidence="10 12">
    <location>
        <position position="110"/>
    </location>
    <ligand>
        <name>L-glutamine</name>
        <dbReference type="ChEBI" id="CHEBI:58359"/>
    </ligand>
</feature>
<evidence type="ECO:0000256" key="3">
    <source>
        <dbReference type="ARBA" id="ARBA00022898"/>
    </source>
</evidence>
<dbReference type="PROSITE" id="PS51274">
    <property type="entry name" value="GATASE_COBBQ"/>
    <property type="match status" value="1"/>
</dbReference>
<dbReference type="PIRSF" id="PIRSF005639">
    <property type="entry name" value="Glut_amidoT_SNO"/>
    <property type="match status" value="1"/>
</dbReference>
<evidence type="ECO:0000256" key="6">
    <source>
        <dbReference type="ARBA" id="ARBA00047992"/>
    </source>
</evidence>
<evidence type="ECO:0000256" key="11">
    <source>
        <dbReference type="PIRSR" id="PIRSR005639-1"/>
    </source>
</evidence>
<dbReference type="EMBL" id="CP001686">
    <property type="protein sequence ID" value="ACV06556.1"/>
    <property type="molecule type" value="Genomic_DNA"/>
</dbReference>
<dbReference type="InterPro" id="IPR029062">
    <property type="entry name" value="Class_I_gatase-like"/>
</dbReference>
<evidence type="ECO:0000256" key="12">
    <source>
        <dbReference type="PIRSR" id="PIRSR005639-2"/>
    </source>
</evidence>
<gene>
    <name evidence="10" type="primary">pdxT</name>
    <name evidence="13" type="ordered locus">Ksed_15360</name>
</gene>
<dbReference type="PANTHER" id="PTHR31559:SF0">
    <property type="entry name" value="PYRIDOXAL 5'-PHOSPHATE SYNTHASE SUBUNIT SNO1-RELATED"/>
    <property type="match status" value="1"/>
</dbReference>
<dbReference type="GO" id="GO:0008614">
    <property type="term" value="P:pyridoxine metabolic process"/>
    <property type="evidence" value="ECO:0007669"/>
    <property type="project" value="TreeGrafter"/>
</dbReference>
<keyword evidence="14" id="KW-1185">Reference proteome</keyword>
<comment type="similarity">
    <text evidence="1 10">Belongs to the glutaminase PdxT/SNO family.</text>
</comment>
<dbReference type="eggNOG" id="COG0311">
    <property type="taxonomic scope" value="Bacteria"/>
</dbReference>
<keyword evidence="5 10" id="KW-0456">Lyase</keyword>
<evidence type="ECO:0000256" key="2">
    <source>
        <dbReference type="ARBA" id="ARBA00022801"/>
    </source>
</evidence>
<feature type="binding site" evidence="10 12">
    <location>
        <begin position="49"/>
        <end position="51"/>
    </location>
    <ligand>
        <name>L-glutamine</name>
        <dbReference type="ChEBI" id="CHEBI:58359"/>
    </ligand>
</feature>
<dbReference type="UniPathway" id="UPA00245"/>
<protein>
    <recommendedName>
        <fullName evidence="10">Pyridoxal 5'-phosphate synthase subunit PdxT</fullName>
        <ecNumber evidence="10">4.3.3.6</ecNumber>
    </recommendedName>
    <alternativeName>
        <fullName evidence="10">Pdx2</fullName>
    </alternativeName>
    <alternativeName>
        <fullName evidence="10">Pyridoxal 5'-phosphate synthase glutaminase subunit</fullName>
        <ecNumber evidence="10">3.5.1.2</ecNumber>
    </alternativeName>
</protein>
<feature type="binding site" evidence="10 12">
    <location>
        <begin position="141"/>
        <end position="142"/>
    </location>
    <ligand>
        <name>L-glutamine</name>
        <dbReference type="ChEBI" id="CHEBI:58359"/>
    </ligand>
</feature>
<dbReference type="GO" id="GO:0036381">
    <property type="term" value="F:pyridoxal 5'-phosphate synthase (glutamine hydrolysing) activity"/>
    <property type="evidence" value="ECO:0007669"/>
    <property type="project" value="UniProtKB-UniRule"/>
</dbReference>
<dbReference type="Pfam" id="PF01174">
    <property type="entry name" value="SNO"/>
    <property type="match status" value="1"/>
</dbReference>
<dbReference type="NCBIfam" id="TIGR03800">
    <property type="entry name" value="PLP_synth_Pdx2"/>
    <property type="match status" value="1"/>
</dbReference>
<evidence type="ECO:0000256" key="4">
    <source>
        <dbReference type="ARBA" id="ARBA00022962"/>
    </source>
</evidence>
<evidence type="ECO:0000313" key="13">
    <source>
        <dbReference type="EMBL" id="ACV06556.1"/>
    </source>
</evidence>
<comment type="subunit">
    <text evidence="9 10">In the presence of PdxS, forms a dodecamer of heterodimers. Only shows activity in the heterodimer.</text>
</comment>
<dbReference type="HOGENOM" id="CLU_069674_2_0_11"/>
<evidence type="ECO:0000256" key="8">
    <source>
        <dbReference type="ARBA" id="ARBA00054599"/>
    </source>
</evidence>
<dbReference type="PANTHER" id="PTHR31559">
    <property type="entry name" value="PYRIDOXAL 5'-PHOSPHATE SYNTHASE SUBUNIT SNO"/>
    <property type="match status" value="1"/>
</dbReference>
<dbReference type="GO" id="GO:1903600">
    <property type="term" value="C:glutaminase complex"/>
    <property type="evidence" value="ECO:0007669"/>
    <property type="project" value="TreeGrafter"/>
</dbReference>
<comment type="catalytic activity">
    <reaction evidence="6 10">
        <text>aldehydo-D-ribose 5-phosphate + D-glyceraldehyde 3-phosphate + L-glutamine = pyridoxal 5'-phosphate + L-glutamate + phosphate + 3 H2O + H(+)</text>
        <dbReference type="Rhea" id="RHEA:31507"/>
        <dbReference type="ChEBI" id="CHEBI:15377"/>
        <dbReference type="ChEBI" id="CHEBI:15378"/>
        <dbReference type="ChEBI" id="CHEBI:29985"/>
        <dbReference type="ChEBI" id="CHEBI:43474"/>
        <dbReference type="ChEBI" id="CHEBI:58273"/>
        <dbReference type="ChEBI" id="CHEBI:58359"/>
        <dbReference type="ChEBI" id="CHEBI:59776"/>
        <dbReference type="ChEBI" id="CHEBI:597326"/>
        <dbReference type="EC" id="4.3.3.6"/>
    </reaction>
</comment>
<feature type="active site" description="Charge relay system" evidence="10 11">
    <location>
        <position position="193"/>
    </location>
</feature>
<comment type="catalytic activity">
    <reaction evidence="7 10">
        <text>L-glutamine + H2O = L-glutamate + NH4(+)</text>
        <dbReference type="Rhea" id="RHEA:15889"/>
        <dbReference type="ChEBI" id="CHEBI:15377"/>
        <dbReference type="ChEBI" id="CHEBI:28938"/>
        <dbReference type="ChEBI" id="CHEBI:29985"/>
        <dbReference type="ChEBI" id="CHEBI:58359"/>
        <dbReference type="EC" id="3.5.1.2"/>
    </reaction>
</comment>
<keyword evidence="3 10" id="KW-0663">Pyridoxal phosphate</keyword>
<dbReference type="GO" id="GO:0005829">
    <property type="term" value="C:cytosol"/>
    <property type="evidence" value="ECO:0007669"/>
    <property type="project" value="TreeGrafter"/>
</dbReference>
<dbReference type="GO" id="GO:0042823">
    <property type="term" value="P:pyridoxal phosphate biosynthetic process"/>
    <property type="evidence" value="ECO:0007669"/>
    <property type="project" value="UniProtKB-UniRule"/>
</dbReference>